<comment type="pathway">
    <text evidence="5">Isoprenoid biosynthesis; isopentenyl diphosphate biosynthesis via DXP pathway; isopentenyl diphosphate from 1-deoxy-D-xylulose 5-phosphate: step 6/6.</text>
</comment>
<keyword evidence="5" id="KW-0560">Oxidoreductase</keyword>
<evidence type="ECO:0000256" key="5">
    <source>
        <dbReference type="HAMAP-Rule" id="MF_00191"/>
    </source>
</evidence>
<feature type="binding site" evidence="5">
    <location>
        <position position="194"/>
    </location>
    <ligand>
        <name>[4Fe-4S] cluster</name>
        <dbReference type="ChEBI" id="CHEBI:49883"/>
    </ligand>
</feature>
<dbReference type="GO" id="GO:0019288">
    <property type="term" value="P:isopentenyl diphosphate biosynthetic process, methylerythritol 4-phosphate pathway"/>
    <property type="evidence" value="ECO:0007669"/>
    <property type="project" value="UniProtKB-UniRule"/>
</dbReference>
<feature type="binding site" evidence="5">
    <location>
        <position position="43"/>
    </location>
    <ligand>
        <name>(2E)-4-hydroxy-3-methylbut-2-enyl diphosphate</name>
        <dbReference type="ChEBI" id="CHEBI:128753"/>
    </ligand>
</feature>
<dbReference type="AlphaFoldDB" id="A0A0X8JRC8"/>
<dbReference type="OrthoDB" id="9804068at2"/>
<evidence type="ECO:0000256" key="1">
    <source>
        <dbReference type="ARBA" id="ARBA00022485"/>
    </source>
</evidence>
<dbReference type="GO" id="GO:0051745">
    <property type="term" value="F:4-hydroxy-3-methylbut-2-enyl diphosphate reductase activity"/>
    <property type="evidence" value="ECO:0007669"/>
    <property type="project" value="UniProtKB-UniRule"/>
</dbReference>
<keyword evidence="5" id="KW-0414">Isoprene biosynthesis</keyword>
<feature type="binding site" evidence="5">
    <location>
        <position position="98"/>
    </location>
    <ligand>
        <name>[4Fe-4S] cluster</name>
        <dbReference type="ChEBI" id="CHEBI:49883"/>
    </ligand>
</feature>
<proteinExistence type="inferred from homology"/>
<dbReference type="Gene3D" id="3.40.1010.20">
    <property type="entry name" value="4-hydroxy-3-methylbut-2-enyl diphosphate reductase, catalytic domain"/>
    <property type="match status" value="2"/>
</dbReference>
<dbReference type="PANTHER" id="PTHR30426">
    <property type="entry name" value="4-HYDROXY-3-METHYLBUT-2-ENYL DIPHOSPHATE REDUCTASE"/>
    <property type="match status" value="1"/>
</dbReference>
<feature type="binding site" evidence="5">
    <location>
        <position position="222"/>
    </location>
    <ligand>
        <name>dimethylallyl diphosphate</name>
        <dbReference type="ChEBI" id="CHEBI:57623"/>
    </ligand>
</feature>
<feature type="binding site" evidence="5">
    <location>
        <position position="224"/>
    </location>
    <ligand>
        <name>(2E)-4-hydroxy-3-methylbut-2-enyl diphosphate</name>
        <dbReference type="ChEBI" id="CHEBI:128753"/>
    </ligand>
</feature>
<keyword evidence="3 5" id="KW-0408">Iron</keyword>
<comment type="catalytic activity">
    <reaction evidence="5">
        <text>dimethylallyl diphosphate + 2 oxidized [2Fe-2S]-[ferredoxin] + H2O = (2E)-4-hydroxy-3-methylbut-2-enyl diphosphate + 2 reduced [2Fe-2S]-[ferredoxin] + 2 H(+)</text>
        <dbReference type="Rhea" id="RHEA:24825"/>
        <dbReference type="Rhea" id="RHEA-COMP:10000"/>
        <dbReference type="Rhea" id="RHEA-COMP:10001"/>
        <dbReference type="ChEBI" id="CHEBI:15377"/>
        <dbReference type="ChEBI" id="CHEBI:15378"/>
        <dbReference type="ChEBI" id="CHEBI:33737"/>
        <dbReference type="ChEBI" id="CHEBI:33738"/>
        <dbReference type="ChEBI" id="CHEBI:57623"/>
        <dbReference type="ChEBI" id="CHEBI:128753"/>
        <dbReference type="EC" id="1.17.7.4"/>
    </reaction>
</comment>
<feature type="binding site" evidence="5">
    <location>
        <position position="43"/>
    </location>
    <ligand>
        <name>isopentenyl diphosphate</name>
        <dbReference type="ChEBI" id="CHEBI:128769"/>
    </ligand>
</feature>
<dbReference type="UniPathway" id="UPA00059">
    <property type="reaction ID" value="UER00105"/>
</dbReference>
<feature type="binding site" evidence="5">
    <location>
        <position position="76"/>
    </location>
    <ligand>
        <name>dimethylallyl diphosphate</name>
        <dbReference type="ChEBI" id="CHEBI:57623"/>
    </ligand>
</feature>
<feature type="binding site" evidence="5">
    <location>
        <position position="224"/>
    </location>
    <ligand>
        <name>isopentenyl diphosphate</name>
        <dbReference type="ChEBI" id="CHEBI:128769"/>
    </ligand>
</feature>
<dbReference type="Proteomes" id="UP000063964">
    <property type="component" value="Chromosome"/>
</dbReference>
<evidence type="ECO:0000313" key="7">
    <source>
        <dbReference type="Proteomes" id="UP000063964"/>
    </source>
</evidence>
<feature type="binding site" evidence="5">
    <location>
        <position position="165"/>
    </location>
    <ligand>
        <name>(2E)-4-hydroxy-3-methylbut-2-enyl diphosphate</name>
        <dbReference type="ChEBI" id="CHEBI:128753"/>
    </ligand>
</feature>
<keyword evidence="2 5" id="KW-0479">Metal-binding</keyword>
<dbReference type="GO" id="GO:0050992">
    <property type="term" value="P:dimethylallyl diphosphate biosynthetic process"/>
    <property type="evidence" value="ECO:0007669"/>
    <property type="project" value="UniProtKB-UniRule"/>
</dbReference>
<protein>
    <recommendedName>
        <fullName evidence="5">4-hydroxy-3-methylbut-2-enyl diphosphate reductase</fullName>
        <shortName evidence="5">HMBPP reductase</shortName>
        <ecNumber evidence="5">1.17.7.4</ecNumber>
    </recommendedName>
</protein>
<accession>A0A0X8JRC8</accession>
<dbReference type="KEGG" id="doa:AXF15_11065"/>
<dbReference type="Pfam" id="PF02401">
    <property type="entry name" value="LYTB"/>
    <property type="match status" value="1"/>
</dbReference>
<feature type="binding site" evidence="5">
    <location>
        <position position="266"/>
    </location>
    <ligand>
        <name>(2E)-4-hydroxy-3-methylbut-2-enyl diphosphate</name>
        <dbReference type="ChEBI" id="CHEBI:128753"/>
    </ligand>
</feature>
<dbReference type="NCBIfam" id="TIGR00216">
    <property type="entry name" value="ispH_lytB"/>
    <property type="match status" value="1"/>
</dbReference>
<dbReference type="HAMAP" id="MF_00191">
    <property type="entry name" value="IspH"/>
    <property type="match status" value="1"/>
</dbReference>
<gene>
    <name evidence="5" type="primary">ispH</name>
    <name evidence="6" type="ORF">AXF15_11065</name>
</gene>
<reference evidence="7" key="1">
    <citation type="submission" date="2016-02" db="EMBL/GenBank/DDBJ databases">
        <authorList>
            <person name="Holder M.E."/>
            <person name="Ajami N.J."/>
            <person name="Petrosino J.F."/>
        </authorList>
    </citation>
    <scope>NUCLEOTIDE SEQUENCE [LARGE SCALE GENOMIC DNA]</scope>
    <source>
        <strain evidence="7">DSM 12838</strain>
    </source>
</reference>
<dbReference type="PANTHER" id="PTHR30426:SF0">
    <property type="entry name" value="4-HYDROXY-3-METHYLBUT-2-ENYL DIPHOSPHATE REDUCTASE"/>
    <property type="match status" value="1"/>
</dbReference>
<sequence>MELIIARTAGFCMGVDMALHKLDGALADPPSQGRIRTLGPLIHNPQVLERYQAQGVLQAGNAEDLQPGDVVVIRAHGIPKDTQAELLDRKAVLIDATCPKVKKAQILIHRQAEQGKHLLLFGERDHPEVRGLISYAPEHTVFENQDELTAVKFLPDKSYFLAAQTTQDRDVFMEVRDWLCANLSPDITVLDTICNATKDRQEEVRLLAGSVEAMIVVGGKNSGNTRRLAQIAQECGVFATHVETADELPLEELAKYPRMGLTAGASTPAWIIEDVVQTLCRRFGCESRSNE</sequence>
<evidence type="ECO:0000256" key="4">
    <source>
        <dbReference type="ARBA" id="ARBA00023014"/>
    </source>
</evidence>
<comment type="caution">
    <text evidence="5">Lacks conserved residue(s) required for the propagation of feature annotation.</text>
</comment>
<evidence type="ECO:0000256" key="2">
    <source>
        <dbReference type="ARBA" id="ARBA00022723"/>
    </source>
</evidence>
<dbReference type="RefSeq" id="WP_066607406.1">
    <property type="nucleotide sequence ID" value="NZ_CP014230.1"/>
</dbReference>
<feature type="binding site" evidence="5">
    <location>
        <position position="224"/>
    </location>
    <ligand>
        <name>dimethylallyl diphosphate</name>
        <dbReference type="ChEBI" id="CHEBI:57623"/>
    </ligand>
</feature>
<feature type="binding site" evidence="5">
    <location>
        <position position="126"/>
    </location>
    <ligand>
        <name>isopentenyl diphosphate</name>
        <dbReference type="ChEBI" id="CHEBI:128769"/>
    </ligand>
</feature>
<feature type="binding site" evidence="5">
    <location>
        <position position="222"/>
    </location>
    <ligand>
        <name>(2E)-4-hydroxy-3-methylbut-2-enyl diphosphate</name>
        <dbReference type="ChEBI" id="CHEBI:128753"/>
    </ligand>
</feature>
<dbReference type="STRING" id="888061.AXF15_11065"/>
<dbReference type="Gene3D" id="3.40.50.11270">
    <property type="match status" value="1"/>
</dbReference>
<feature type="binding site" evidence="5">
    <location>
        <position position="126"/>
    </location>
    <ligand>
        <name>dimethylallyl diphosphate</name>
        <dbReference type="ChEBI" id="CHEBI:57623"/>
    </ligand>
</feature>
<dbReference type="CDD" id="cd13944">
    <property type="entry name" value="lytB_ispH"/>
    <property type="match status" value="1"/>
</dbReference>
<comment type="function">
    <text evidence="5">Catalyzes the conversion of 1-hydroxy-2-methyl-2-(E)-butenyl 4-diphosphate (HMBPP) into a mixture of isopentenyl diphosphate (IPP) and dimethylallyl diphosphate (DMAPP). Acts in the terminal step of the DOXP/MEP pathway for isoprenoid precursor biosynthesis.</text>
</comment>
<evidence type="ECO:0000313" key="6">
    <source>
        <dbReference type="EMBL" id="AMD93587.1"/>
    </source>
</evidence>
<dbReference type="GO" id="GO:0016114">
    <property type="term" value="P:terpenoid biosynthetic process"/>
    <property type="evidence" value="ECO:0007669"/>
    <property type="project" value="UniProtKB-UniRule"/>
</dbReference>
<comment type="cofactor">
    <cofactor evidence="5">
        <name>[4Fe-4S] cluster</name>
        <dbReference type="ChEBI" id="CHEBI:49883"/>
    </cofactor>
    <text evidence="5">Binds 1 [4Fe-4S] cluster per subunit.</text>
</comment>
<dbReference type="InterPro" id="IPR003451">
    <property type="entry name" value="LytB/IspH"/>
</dbReference>
<feature type="binding site" evidence="5">
    <location>
        <position position="43"/>
    </location>
    <ligand>
        <name>dimethylallyl diphosphate</name>
        <dbReference type="ChEBI" id="CHEBI:57623"/>
    </ligand>
</feature>
<feature type="binding site" evidence="5">
    <location>
        <position position="12"/>
    </location>
    <ligand>
        <name>[4Fe-4S] cluster</name>
        <dbReference type="ChEBI" id="CHEBI:49883"/>
    </ligand>
</feature>
<organism evidence="6 7">
    <name type="scientific">Desulfomicrobium orale DSM 12838</name>
    <dbReference type="NCBI Taxonomy" id="888061"/>
    <lineage>
        <taxon>Bacteria</taxon>
        <taxon>Pseudomonadati</taxon>
        <taxon>Thermodesulfobacteriota</taxon>
        <taxon>Desulfovibrionia</taxon>
        <taxon>Desulfovibrionales</taxon>
        <taxon>Desulfomicrobiaceae</taxon>
        <taxon>Desulfomicrobium</taxon>
    </lineage>
</organism>
<keyword evidence="1 5" id="KW-0004">4Fe-4S</keyword>
<dbReference type="EC" id="1.17.7.4" evidence="5"/>
<evidence type="ECO:0000256" key="3">
    <source>
        <dbReference type="ARBA" id="ARBA00023004"/>
    </source>
</evidence>
<feature type="binding site" evidence="5">
    <location>
        <position position="76"/>
    </location>
    <ligand>
        <name>isopentenyl diphosphate</name>
        <dbReference type="ChEBI" id="CHEBI:128769"/>
    </ligand>
</feature>
<feature type="binding site" evidence="5">
    <location>
        <position position="76"/>
    </location>
    <ligand>
        <name>(2E)-4-hydroxy-3-methylbut-2-enyl diphosphate</name>
        <dbReference type="ChEBI" id="CHEBI:128753"/>
    </ligand>
</feature>
<feature type="binding site" evidence="5">
    <location>
        <position position="266"/>
    </location>
    <ligand>
        <name>dimethylallyl diphosphate</name>
        <dbReference type="ChEBI" id="CHEBI:57623"/>
    </ligand>
</feature>
<comment type="catalytic activity">
    <reaction evidence="5">
        <text>isopentenyl diphosphate + 2 oxidized [2Fe-2S]-[ferredoxin] + H2O = (2E)-4-hydroxy-3-methylbut-2-enyl diphosphate + 2 reduced [2Fe-2S]-[ferredoxin] + 2 H(+)</text>
        <dbReference type="Rhea" id="RHEA:24488"/>
        <dbReference type="Rhea" id="RHEA-COMP:10000"/>
        <dbReference type="Rhea" id="RHEA-COMP:10001"/>
        <dbReference type="ChEBI" id="CHEBI:15377"/>
        <dbReference type="ChEBI" id="CHEBI:15378"/>
        <dbReference type="ChEBI" id="CHEBI:33737"/>
        <dbReference type="ChEBI" id="CHEBI:33738"/>
        <dbReference type="ChEBI" id="CHEBI:128753"/>
        <dbReference type="ChEBI" id="CHEBI:128769"/>
        <dbReference type="EC" id="1.17.7.4"/>
    </reaction>
</comment>
<dbReference type="EMBL" id="CP014230">
    <property type="protein sequence ID" value="AMD93587.1"/>
    <property type="molecule type" value="Genomic_DNA"/>
</dbReference>
<feature type="binding site" evidence="5">
    <location>
        <position position="126"/>
    </location>
    <ligand>
        <name>(2E)-4-hydroxy-3-methylbut-2-enyl diphosphate</name>
        <dbReference type="ChEBI" id="CHEBI:128753"/>
    </ligand>
</feature>
<comment type="similarity">
    <text evidence="5">Belongs to the IspH family.</text>
</comment>
<name>A0A0X8JRC8_9BACT</name>
<dbReference type="UniPathway" id="UPA00056">
    <property type="reaction ID" value="UER00097"/>
</dbReference>
<feature type="binding site" evidence="5">
    <location>
        <position position="222"/>
    </location>
    <ligand>
        <name>isopentenyl diphosphate</name>
        <dbReference type="ChEBI" id="CHEBI:128769"/>
    </ligand>
</feature>
<keyword evidence="7" id="KW-1185">Reference proteome</keyword>
<keyword evidence="4 5" id="KW-0411">Iron-sulfur</keyword>
<dbReference type="GO" id="GO:0051539">
    <property type="term" value="F:4 iron, 4 sulfur cluster binding"/>
    <property type="evidence" value="ECO:0007669"/>
    <property type="project" value="UniProtKB-UniRule"/>
</dbReference>
<feature type="binding site" evidence="5">
    <location>
        <position position="266"/>
    </location>
    <ligand>
        <name>isopentenyl diphosphate</name>
        <dbReference type="ChEBI" id="CHEBI:128769"/>
    </ligand>
</feature>
<dbReference type="GO" id="GO:0046872">
    <property type="term" value="F:metal ion binding"/>
    <property type="evidence" value="ECO:0007669"/>
    <property type="project" value="UniProtKB-KW"/>
</dbReference>
<comment type="pathway">
    <text evidence="5">Isoprenoid biosynthesis; dimethylallyl diphosphate biosynthesis; dimethylallyl diphosphate from (2E)-4-hydroxy-3-methylbutenyl diphosphate: step 1/1.</text>
</comment>
<feature type="active site" description="Proton donor" evidence="5">
    <location>
        <position position="128"/>
    </location>
</feature>